<dbReference type="InterPro" id="IPR016032">
    <property type="entry name" value="Sig_transdc_resp-reg_C-effctor"/>
</dbReference>
<dbReference type="Pfam" id="PF13191">
    <property type="entry name" value="AAA_16"/>
    <property type="match status" value="1"/>
</dbReference>
<dbReference type="SMART" id="SM00421">
    <property type="entry name" value="HTH_LUXR"/>
    <property type="match status" value="1"/>
</dbReference>
<dbReference type="Proteomes" id="UP001612741">
    <property type="component" value="Unassembled WGS sequence"/>
</dbReference>
<reference evidence="2 3" key="1">
    <citation type="submission" date="2024-10" db="EMBL/GenBank/DDBJ databases">
        <title>The Natural Products Discovery Center: Release of the First 8490 Sequenced Strains for Exploring Actinobacteria Biosynthetic Diversity.</title>
        <authorList>
            <person name="Kalkreuter E."/>
            <person name="Kautsar S.A."/>
            <person name="Yang D."/>
            <person name="Bader C.D."/>
            <person name="Teijaro C.N."/>
            <person name="Fluegel L."/>
            <person name="Davis C.M."/>
            <person name="Simpson J.R."/>
            <person name="Lauterbach L."/>
            <person name="Steele A.D."/>
            <person name="Gui C."/>
            <person name="Meng S."/>
            <person name="Li G."/>
            <person name="Viehrig K."/>
            <person name="Ye F."/>
            <person name="Su P."/>
            <person name="Kiefer A.F."/>
            <person name="Nichols A."/>
            <person name="Cepeda A.J."/>
            <person name="Yan W."/>
            <person name="Fan B."/>
            <person name="Jiang Y."/>
            <person name="Adhikari A."/>
            <person name="Zheng C.-J."/>
            <person name="Schuster L."/>
            <person name="Cowan T.M."/>
            <person name="Smanski M.J."/>
            <person name="Chevrette M.G."/>
            <person name="De Carvalho L.P.S."/>
            <person name="Shen B."/>
        </authorList>
    </citation>
    <scope>NUCLEOTIDE SEQUENCE [LARGE SCALE GENOMIC DNA]</scope>
    <source>
        <strain evidence="2 3">NPDC050545</strain>
    </source>
</reference>
<evidence type="ECO:0000313" key="2">
    <source>
        <dbReference type="EMBL" id="MFI6498191.1"/>
    </source>
</evidence>
<sequence>MRRWPFEGRHQELAAIRSAFCGSAAHAVLLMGAAGVGKTRLARETLIRLGGRGDWIAGTRSASQIPLGPMLHLVPEEVPVTAGSAELVRAIHSRVASWGGRHDGVLGVDDAHQLDAASAMAIAALIAHGSAFVVLTARSGEPLADCLSRLVKEGQAEVLELGVLPDAVMDRLIDHGTGGAIDVAARRTLHATARGNPLALRELVHGAVPGGLAELVVSRLTGLKAEVRAVVEMVACGEPVPLSMLERSAGAEPVMAAEEAGVVVCERAANRVQARLEHPLFGEVLLARMPVTGRRRAYQTLARELMATPMRRREDVLRAALWQVECGRITRPDLVREGALQAVGRTGMALAERLARASREVEPGPRADWLMAEILEYQGRSGEAAGLLPATPPPDLAERIAWAIIRAKVLYWSQGDVPGAMATWDTVAGHPVIEAARAFVLFFDGRCGDVVRIADKVLADPGGDPQAVVWAAGAATASLGFLGRVEEARRRHAEGRATAIAHASALPVGAFQMEVGACLAQLAAGQPGRAAATAAAGYQATLSGGAPILVSGWAFFGGVAALAQGRLDPAGSLLTEGRAGFGQTDTQRLHRCCLAALAGVRALQGRRADAVELLARADDLDNGTNQIFAPWMETWRAWVARAGGDVDAALRHAAHAAALAAAAGMPYVEALARYEAVRLGGAADQEVLKVLEAIPGALPALLATAVRALAAKDTPALSRTARGLDRLGYHLHAAELATAAARHARRTGSPPEAGLAVAAAAEMRAACAGARTPLLAEEPRDDLRDFLTPRERQIALLAPWHTSKQIAQRLGLAVRTVDNALSRVYVKLGVSGRADLRPYLEQPPDDGG</sequence>
<evidence type="ECO:0000313" key="3">
    <source>
        <dbReference type="Proteomes" id="UP001612741"/>
    </source>
</evidence>
<feature type="domain" description="HTH luxR-type" evidence="1">
    <location>
        <begin position="784"/>
        <end position="840"/>
    </location>
</feature>
<dbReference type="CDD" id="cd06170">
    <property type="entry name" value="LuxR_C_like"/>
    <property type="match status" value="1"/>
</dbReference>
<dbReference type="EMBL" id="JBITGY010000003">
    <property type="protein sequence ID" value="MFI6498191.1"/>
    <property type="molecule type" value="Genomic_DNA"/>
</dbReference>
<dbReference type="InterPro" id="IPR041664">
    <property type="entry name" value="AAA_16"/>
</dbReference>
<dbReference type="InterPro" id="IPR036388">
    <property type="entry name" value="WH-like_DNA-bd_sf"/>
</dbReference>
<dbReference type="SUPFAM" id="SSF52540">
    <property type="entry name" value="P-loop containing nucleoside triphosphate hydrolases"/>
    <property type="match status" value="1"/>
</dbReference>
<proteinExistence type="predicted"/>
<evidence type="ECO:0000259" key="1">
    <source>
        <dbReference type="SMART" id="SM00421"/>
    </source>
</evidence>
<dbReference type="Gene3D" id="3.40.50.300">
    <property type="entry name" value="P-loop containing nucleotide triphosphate hydrolases"/>
    <property type="match status" value="1"/>
</dbReference>
<keyword evidence="3" id="KW-1185">Reference proteome</keyword>
<accession>A0ABW7YR80</accession>
<dbReference type="SUPFAM" id="SSF46894">
    <property type="entry name" value="C-terminal effector domain of the bipartite response regulators"/>
    <property type="match status" value="1"/>
</dbReference>
<comment type="caution">
    <text evidence="2">The sequence shown here is derived from an EMBL/GenBank/DDBJ whole genome shotgun (WGS) entry which is preliminary data.</text>
</comment>
<dbReference type="Pfam" id="PF00196">
    <property type="entry name" value="GerE"/>
    <property type="match status" value="1"/>
</dbReference>
<name>A0ABW7YR80_9ACTN</name>
<gene>
    <name evidence="2" type="ORF">ACIBG2_12430</name>
</gene>
<dbReference type="Gene3D" id="1.10.10.10">
    <property type="entry name" value="Winged helix-like DNA-binding domain superfamily/Winged helix DNA-binding domain"/>
    <property type="match status" value="1"/>
</dbReference>
<organism evidence="2 3">
    <name type="scientific">Nonomuraea typhae</name>
    <dbReference type="NCBI Taxonomy" id="2603600"/>
    <lineage>
        <taxon>Bacteria</taxon>
        <taxon>Bacillati</taxon>
        <taxon>Actinomycetota</taxon>
        <taxon>Actinomycetes</taxon>
        <taxon>Streptosporangiales</taxon>
        <taxon>Streptosporangiaceae</taxon>
        <taxon>Nonomuraea</taxon>
    </lineage>
</organism>
<dbReference type="InterPro" id="IPR000792">
    <property type="entry name" value="Tscrpt_reg_LuxR_C"/>
</dbReference>
<dbReference type="RefSeq" id="WP_397081448.1">
    <property type="nucleotide sequence ID" value="NZ_JBITGY010000003.1"/>
</dbReference>
<protein>
    <submittedName>
        <fullName evidence="2">AAA family ATPase</fullName>
    </submittedName>
</protein>
<dbReference type="InterPro" id="IPR027417">
    <property type="entry name" value="P-loop_NTPase"/>
</dbReference>